<protein>
    <recommendedName>
        <fullName evidence="3">2'-5' RNA ligase family protein</fullName>
    </recommendedName>
</protein>
<dbReference type="SUPFAM" id="SSF55144">
    <property type="entry name" value="LigT-like"/>
    <property type="match status" value="1"/>
</dbReference>
<dbReference type="Pfam" id="PF13563">
    <property type="entry name" value="2_5_RNA_ligase2"/>
    <property type="match status" value="1"/>
</dbReference>
<dbReference type="HOGENOM" id="CLU_094015_1_0_0"/>
<dbReference type="KEGG" id="atm:ANT_14420"/>
<dbReference type="AlphaFoldDB" id="E8N4V6"/>
<gene>
    <name evidence="1" type="ordered locus">ANT_14420</name>
</gene>
<sequence>MFFAVVSLLALENNPAFSEVWTRLKKIFSRYGLELVERPHISWHVSPVYDMEKLEKNLQGLTQGRRQIRASISGLGVFTGKKPVFYLPVVRSPQVHEIHRTIWAEISPCALNQELYYSPEEWIPHITLNRKAFSCNVGEVFQELCSLDLRCEVWLDNFAVIYRDDAHDGVGTIFPFSKEKSV</sequence>
<dbReference type="Proteomes" id="UP000008922">
    <property type="component" value="Chromosome"/>
</dbReference>
<evidence type="ECO:0000313" key="2">
    <source>
        <dbReference type="Proteomes" id="UP000008922"/>
    </source>
</evidence>
<keyword evidence="2" id="KW-1185">Reference proteome</keyword>
<dbReference type="InParanoid" id="E8N4V6"/>
<dbReference type="OrthoDB" id="463286at2"/>
<evidence type="ECO:0008006" key="3">
    <source>
        <dbReference type="Google" id="ProtNLM"/>
    </source>
</evidence>
<dbReference type="Gene3D" id="3.90.1140.10">
    <property type="entry name" value="Cyclic phosphodiesterase"/>
    <property type="match status" value="1"/>
</dbReference>
<dbReference type="STRING" id="926569.ANT_14420"/>
<proteinExistence type="predicted"/>
<dbReference type="EMBL" id="AP012029">
    <property type="protein sequence ID" value="BAJ63470.1"/>
    <property type="molecule type" value="Genomic_DNA"/>
</dbReference>
<evidence type="ECO:0000313" key="1">
    <source>
        <dbReference type="EMBL" id="BAJ63470.1"/>
    </source>
</evidence>
<reference evidence="1 2" key="1">
    <citation type="submission" date="2010-12" db="EMBL/GenBank/DDBJ databases">
        <title>Whole genome sequence of Anaerolinea thermophila UNI-1.</title>
        <authorList>
            <person name="Narita-Yamada S."/>
            <person name="Kishi E."/>
            <person name="Watanabe Y."/>
            <person name="Takasaki K."/>
            <person name="Ankai A."/>
            <person name="Oguchi A."/>
            <person name="Fukui S."/>
            <person name="Takahashi M."/>
            <person name="Yashiro I."/>
            <person name="Hosoyama A."/>
            <person name="Sekiguchi Y."/>
            <person name="Hanada S."/>
            <person name="Fujita N."/>
        </authorList>
    </citation>
    <scope>NUCLEOTIDE SEQUENCE [LARGE SCALE GENOMIC DNA]</scope>
    <source>
        <strain evidence="2">DSM 14523 / JCM 11388 / NBRC 100420 / UNI-1</strain>
    </source>
</reference>
<dbReference type="eggNOG" id="COG1514">
    <property type="taxonomic scope" value="Bacteria"/>
</dbReference>
<organism evidence="1 2">
    <name type="scientific">Anaerolinea thermophila (strain DSM 14523 / JCM 11388 / NBRC 100420 / UNI-1)</name>
    <dbReference type="NCBI Taxonomy" id="926569"/>
    <lineage>
        <taxon>Bacteria</taxon>
        <taxon>Bacillati</taxon>
        <taxon>Chloroflexota</taxon>
        <taxon>Anaerolineae</taxon>
        <taxon>Anaerolineales</taxon>
        <taxon>Anaerolineaceae</taxon>
        <taxon>Anaerolinea</taxon>
    </lineage>
</organism>
<dbReference type="InterPro" id="IPR009097">
    <property type="entry name" value="Cyclic_Pdiesterase"/>
</dbReference>
<accession>E8N4V6</accession>
<dbReference type="RefSeq" id="WP_013559852.1">
    <property type="nucleotide sequence ID" value="NC_014960.1"/>
</dbReference>
<name>E8N4V6_ANATU</name>